<protein>
    <recommendedName>
        <fullName evidence="2">Retrovirus-related Pol polyprotein from transposon TNT 1-94-like beta-barrel domain-containing protein</fullName>
    </recommendedName>
</protein>
<organism evidence="3 4">
    <name type="scientific">Cephalotus follicularis</name>
    <name type="common">Albany pitcher plant</name>
    <dbReference type="NCBI Taxonomy" id="3775"/>
    <lineage>
        <taxon>Eukaryota</taxon>
        <taxon>Viridiplantae</taxon>
        <taxon>Streptophyta</taxon>
        <taxon>Embryophyta</taxon>
        <taxon>Tracheophyta</taxon>
        <taxon>Spermatophyta</taxon>
        <taxon>Magnoliopsida</taxon>
        <taxon>eudicotyledons</taxon>
        <taxon>Gunneridae</taxon>
        <taxon>Pentapetalae</taxon>
        <taxon>rosids</taxon>
        <taxon>fabids</taxon>
        <taxon>Oxalidales</taxon>
        <taxon>Cephalotaceae</taxon>
        <taxon>Cephalotus</taxon>
    </lineage>
</organism>
<dbReference type="EMBL" id="BDDD01000502">
    <property type="protein sequence ID" value="GAV66786.1"/>
    <property type="molecule type" value="Genomic_DNA"/>
</dbReference>
<dbReference type="InterPro" id="IPR054722">
    <property type="entry name" value="PolX-like_BBD"/>
</dbReference>
<feature type="region of interest" description="Disordered" evidence="1">
    <location>
        <begin position="1"/>
        <end position="28"/>
    </location>
</feature>
<name>A0A1Q3BFI2_CEPFO</name>
<comment type="caution">
    <text evidence="3">The sequence shown here is derived from an EMBL/GenBank/DDBJ whole genome shotgun (WGS) entry which is preliminary data.</text>
</comment>
<sequence length="301" mass="33049">MLPSVTPDQSALAISRPSITPNDPMSNPTEKVCDYCRKQRHIKEFCWKLHGRPKGRGGKSTSACSQAHMSEESDCSPIFTPDSFAAFTPDQIMALQRMFSQQQLGTFSTGSSPSGPSDDSSNLAKSGITPSAFSASLSSGLSWLLDSGANKHMTSSPELFDSYIPCSGKDKIRVADSSLSFITGKWSVSCTPTISLNYVLHVPNLYVNLLSIFHLTLELNCCVIFFSSHCVFQELGTEKVIGFGRVRDGLYYLDPPLAFAHAPRTDNSLLHQWHQRLGHPSFRVLSILFLQLTKGCNGKFV</sequence>
<keyword evidence="4" id="KW-1185">Reference proteome</keyword>
<dbReference type="STRING" id="3775.A0A1Q3BFI2"/>
<dbReference type="InParanoid" id="A0A1Q3BFI2"/>
<accession>A0A1Q3BFI2</accession>
<evidence type="ECO:0000256" key="1">
    <source>
        <dbReference type="SAM" id="MobiDB-lite"/>
    </source>
</evidence>
<gene>
    <name evidence="3" type="ORF">CFOL_v3_10296</name>
</gene>
<dbReference type="Proteomes" id="UP000187406">
    <property type="component" value="Unassembled WGS sequence"/>
</dbReference>
<dbReference type="AlphaFoldDB" id="A0A1Q3BFI2"/>
<dbReference type="OrthoDB" id="1745225at2759"/>
<proteinExistence type="predicted"/>
<evidence type="ECO:0000259" key="2">
    <source>
        <dbReference type="Pfam" id="PF22936"/>
    </source>
</evidence>
<dbReference type="Pfam" id="PF22936">
    <property type="entry name" value="Pol_BBD"/>
    <property type="match status" value="1"/>
</dbReference>
<reference evidence="4" key="1">
    <citation type="submission" date="2016-04" db="EMBL/GenBank/DDBJ databases">
        <title>Cephalotus genome sequencing.</title>
        <authorList>
            <person name="Fukushima K."/>
            <person name="Hasebe M."/>
            <person name="Fang X."/>
        </authorList>
    </citation>
    <scope>NUCLEOTIDE SEQUENCE [LARGE SCALE GENOMIC DNA]</scope>
    <source>
        <strain evidence="4">cv. St1</strain>
    </source>
</reference>
<evidence type="ECO:0000313" key="3">
    <source>
        <dbReference type="EMBL" id="GAV66786.1"/>
    </source>
</evidence>
<feature type="compositionally biased region" description="Polar residues" evidence="1">
    <location>
        <begin position="17"/>
        <end position="28"/>
    </location>
</feature>
<feature type="domain" description="Retrovirus-related Pol polyprotein from transposon TNT 1-94-like beta-barrel" evidence="2">
    <location>
        <begin position="143"/>
        <end position="216"/>
    </location>
</feature>
<evidence type="ECO:0000313" key="4">
    <source>
        <dbReference type="Proteomes" id="UP000187406"/>
    </source>
</evidence>